<dbReference type="EMBL" id="BGZK01002051">
    <property type="protein sequence ID" value="GBP90057.1"/>
    <property type="molecule type" value="Genomic_DNA"/>
</dbReference>
<dbReference type="AlphaFoldDB" id="A0A4C1ZTY5"/>
<evidence type="ECO:0000313" key="2">
    <source>
        <dbReference type="Proteomes" id="UP000299102"/>
    </source>
</evidence>
<comment type="caution">
    <text evidence="1">The sequence shown here is derived from an EMBL/GenBank/DDBJ whole genome shotgun (WGS) entry which is preliminary data.</text>
</comment>
<sequence length="174" mass="19461">MEREIRFILSEELFEFANVYEGVKLRKLWHESKHVARIVYNRNLGLRPTVKAKCNAKRNASRPTLFCEKENRLKATAQKSDATKTLEPEGGGAGAAGLMRLVTAPASPARVQETSGSGPNGGNFFEVAERRRRPFDLAAAQTRSNNAGRLTRAQLQALNSRPVEILTVYIFVYR</sequence>
<name>A0A4C1ZTY5_EUMVA</name>
<reference evidence="1 2" key="1">
    <citation type="journal article" date="2019" name="Commun. Biol.">
        <title>The bagworm genome reveals a unique fibroin gene that provides high tensile strength.</title>
        <authorList>
            <person name="Kono N."/>
            <person name="Nakamura H."/>
            <person name="Ohtoshi R."/>
            <person name="Tomita M."/>
            <person name="Numata K."/>
            <person name="Arakawa K."/>
        </authorList>
    </citation>
    <scope>NUCLEOTIDE SEQUENCE [LARGE SCALE GENOMIC DNA]</scope>
</reference>
<proteinExistence type="predicted"/>
<protein>
    <submittedName>
        <fullName evidence="1">Uncharacterized protein</fullName>
    </submittedName>
</protein>
<gene>
    <name evidence="1" type="ORF">EVAR_68066_1</name>
</gene>
<organism evidence="1 2">
    <name type="scientific">Eumeta variegata</name>
    <name type="common">Bagworm moth</name>
    <name type="synonym">Eumeta japonica</name>
    <dbReference type="NCBI Taxonomy" id="151549"/>
    <lineage>
        <taxon>Eukaryota</taxon>
        <taxon>Metazoa</taxon>
        <taxon>Ecdysozoa</taxon>
        <taxon>Arthropoda</taxon>
        <taxon>Hexapoda</taxon>
        <taxon>Insecta</taxon>
        <taxon>Pterygota</taxon>
        <taxon>Neoptera</taxon>
        <taxon>Endopterygota</taxon>
        <taxon>Lepidoptera</taxon>
        <taxon>Glossata</taxon>
        <taxon>Ditrysia</taxon>
        <taxon>Tineoidea</taxon>
        <taxon>Psychidae</taxon>
        <taxon>Oiketicinae</taxon>
        <taxon>Eumeta</taxon>
    </lineage>
</organism>
<evidence type="ECO:0000313" key="1">
    <source>
        <dbReference type="EMBL" id="GBP90057.1"/>
    </source>
</evidence>
<dbReference type="Proteomes" id="UP000299102">
    <property type="component" value="Unassembled WGS sequence"/>
</dbReference>
<keyword evidence="2" id="KW-1185">Reference proteome</keyword>
<accession>A0A4C1ZTY5</accession>